<organism evidence="2 3">
    <name type="scientific">Stichopus japonicus</name>
    <name type="common">Sea cucumber</name>
    <dbReference type="NCBI Taxonomy" id="307972"/>
    <lineage>
        <taxon>Eukaryota</taxon>
        <taxon>Metazoa</taxon>
        <taxon>Echinodermata</taxon>
        <taxon>Eleutherozoa</taxon>
        <taxon>Echinozoa</taxon>
        <taxon>Holothuroidea</taxon>
        <taxon>Aspidochirotacea</taxon>
        <taxon>Aspidochirotida</taxon>
        <taxon>Stichopodidae</taxon>
        <taxon>Apostichopus</taxon>
    </lineage>
</organism>
<feature type="compositionally biased region" description="Low complexity" evidence="1">
    <location>
        <begin position="17"/>
        <end position="39"/>
    </location>
</feature>
<comment type="caution">
    <text evidence="2">The sequence shown here is derived from an EMBL/GenBank/DDBJ whole genome shotgun (WGS) entry which is preliminary data.</text>
</comment>
<protein>
    <submittedName>
        <fullName evidence="2">Uncharacterized protein</fullName>
    </submittedName>
</protein>
<evidence type="ECO:0000313" key="2">
    <source>
        <dbReference type="EMBL" id="PIK56836.1"/>
    </source>
</evidence>
<sequence length="205" mass="22174">MIMHLGITHFIDPSKVSSDYDLPDSPSSDGSSPISSPDEPGYKNNSFSIQNILGEGSKSHLTSTIFEQTSDNVDFNNNHKSSLNSVRHSAETLKQVRNDMAAILKPTAIRESAGIPIADSHWLVPPGFTQIQPSSPLTPPNVAHAWSPWCSSPFGLPRPLVQAGEDHMDVLGQGQGEGSKTLRTFALSTSFVGTVLRNALKQNKR</sequence>
<dbReference type="OrthoDB" id="10493459at2759"/>
<gene>
    <name evidence="2" type="ORF">BSL78_06238</name>
</gene>
<accession>A0A2G8L9A5</accession>
<evidence type="ECO:0000256" key="1">
    <source>
        <dbReference type="SAM" id="MobiDB-lite"/>
    </source>
</evidence>
<proteinExistence type="predicted"/>
<dbReference type="Proteomes" id="UP000230750">
    <property type="component" value="Unassembled WGS sequence"/>
</dbReference>
<feature type="region of interest" description="Disordered" evidence="1">
    <location>
        <begin position="16"/>
        <end position="43"/>
    </location>
</feature>
<evidence type="ECO:0000313" key="3">
    <source>
        <dbReference type="Proteomes" id="UP000230750"/>
    </source>
</evidence>
<reference evidence="2 3" key="1">
    <citation type="journal article" date="2017" name="PLoS Biol.">
        <title>The sea cucumber genome provides insights into morphological evolution and visceral regeneration.</title>
        <authorList>
            <person name="Zhang X."/>
            <person name="Sun L."/>
            <person name="Yuan J."/>
            <person name="Sun Y."/>
            <person name="Gao Y."/>
            <person name="Zhang L."/>
            <person name="Li S."/>
            <person name="Dai H."/>
            <person name="Hamel J.F."/>
            <person name="Liu C."/>
            <person name="Yu Y."/>
            <person name="Liu S."/>
            <person name="Lin W."/>
            <person name="Guo K."/>
            <person name="Jin S."/>
            <person name="Xu P."/>
            <person name="Storey K.B."/>
            <person name="Huan P."/>
            <person name="Zhang T."/>
            <person name="Zhou Y."/>
            <person name="Zhang J."/>
            <person name="Lin C."/>
            <person name="Li X."/>
            <person name="Xing L."/>
            <person name="Huo D."/>
            <person name="Sun M."/>
            <person name="Wang L."/>
            <person name="Mercier A."/>
            <person name="Li F."/>
            <person name="Yang H."/>
            <person name="Xiang J."/>
        </authorList>
    </citation>
    <scope>NUCLEOTIDE SEQUENCE [LARGE SCALE GENOMIC DNA]</scope>
    <source>
        <strain evidence="2">Shaxun</strain>
        <tissue evidence="2">Muscle</tissue>
    </source>
</reference>
<keyword evidence="3" id="KW-1185">Reference proteome</keyword>
<dbReference type="EMBL" id="MRZV01000162">
    <property type="protein sequence ID" value="PIK56836.1"/>
    <property type="molecule type" value="Genomic_DNA"/>
</dbReference>
<name>A0A2G8L9A5_STIJA</name>
<dbReference type="AlphaFoldDB" id="A0A2G8L9A5"/>